<keyword evidence="2" id="KW-0067">ATP-binding</keyword>
<dbReference type="WBParaSite" id="HDID_0000975701-mRNA-1">
    <property type="protein sequence ID" value="HDID_0000975701-mRNA-1"/>
    <property type="gene ID" value="HDID_0000975701"/>
</dbReference>
<evidence type="ECO:0000256" key="1">
    <source>
        <dbReference type="ARBA" id="ARBA00023242"/>
    </source>
</evidence>
<dbReference type="InterPro" id="IPR027417">
    <property type="entry name" value="P-loop_NTPase"/>
</dbReference>
<dbReference type="InterPro" id="IPR010285">
    <property type="entry name" value="DNA_helicase_pif1-like_DEAD"/>
</dbReference>
<evidence type="ECO:0000256" key="3">
    <source>
        <dbReference type="SAM" id="MobiDB-lite"/>
    </source>
</evidence>
<dbReference type="GO" id="GO:0006281">
    <property type="term" value="P:DNA repair"/>
    <property type="evidence" value="ECO:0007669"/>
    <property type="project" value="UniProtKB-KW"/>
</dbReference>
<dbReference type="InterPro" id="IPR051055">
    <property type="entry name" value="PIF1_helicase"/>
</dbReference>
<reference evidence="9" key="1">
    <citation type="submission" date="2017-02" db="UniProtKB">
        <authorList>
            <consortium name="WormBaseParasite"/>
        </authorList>
    </citation>
    <scope>IDENTIFICATION</scope>
</reference>
<dbReference type="GO" id="GO:0000723">
    <property type="term" value="P:telomere maintenance"/>
    <property type="evidence" value="ECO:0007669"/>
    <property type="project" value="InterPro"/>
</dbReference>
<dbReference type="PANTHER" id="PTHR47642:SF7">
    <property type="entry name" value="ATP-DEPENDENT DNA HELICASE PIF1"/>
    <property type="match status" value="1"/>
</dbReference>
<keyword evidence="2" id="KW-0547">Nucleotide-binding</keyword>
<dbReference type="GO" id="GO:0006310">
    <property type="term" value="P:DNA recombination"/>
    <property type="evidence" value="ECO:0007669"/>
    <property type="project" value="UniProtKB-KW"/>
</dbReference>
<reference evidence="7 8" key="2">
    <citation type="submission" date="2018-11" db="EMBL/GenBank/DDBJ databases">
        <authorList>
            <consortium name="Pathogen Informatics"/>
        </authorList>
    </citation>
    <scope>NUCLEOTIDE SEQUENCE [LARGE SCALE GENOMIC DNA]</scope>
</reference>
<dbReference type="Pfam" id="PF25344">
    <property type="entry name" value="PH_LRR1"/>
    <property type="match status" value="1"/>
</dbReference>
<gene>
    <name evidence="7" type="ORF">HDID_LOCUS9755</name>
</gene>
<dbReference type="GO" id="GO:0016787">
    <property type="term" value="F:hydrolase activity"/>
    <property type="evidence" value="ECO:0007669"/>
    <property type="project" value="UniProtKB-KW"/>
</dbReference>
<comment type="cofactor">
    <cofactor evidence="2">
        <name>Mg(2+)</name>
        <dbReference type="ChEBI" id="CHEBI:18420"/>
    </cofactor>
</comment>
<keyword evidence="2" id="KW-0378">Hydrolase</keyword>
<evidence type="ECO:0000256" key="2">
    <source>
        <dbReference type="RuleBase" id="RU363044"/>
    </source>
</evidence>
<dbReference type="AlphaFoldDB" id="A0A0R3SVW7"/>
<dbReference type="SUPFAM" id="SSF52540">
    <property type="entry name" value="P-loop containing nucleoside triphosphate hydrolases"/>
    <property type="match status" value="2"/>
</dbReference>
<evidence type="ECO:0000313" key="9">
    <source>
        <dbReference type="WBParaSite" id="HDID_0000975701-mRNA-1"/>
    </source>
</evidence>
<feature type="domain" description="DNA helicase Pif1-like 2B" evidence="5">
    <location>
        <begin position="506"/>
        <end position="536"/>
    </location>
</feature>
<dbReference type="EC" id="5.6.2.3" evidence="2"/>
<keyword evidence="2" id="KW-0234">DNA repair</keyword>
<dbReference type="Pfam" id="PF05970">
    <property type="entry name" value="PIF1"/>
    <property type="match status" value="1"/>
</dbReference>
<protein>
    <recommendedName>
        <fullName evidence="2">ATP-dependent DNA helicase</fullName>
        <ecNumber evidence="2">5.6.2.3</ecNumber>
    </recommendedName>
</protein>
<dbReference type="EMBL" id="UYSG01011389">
    <property type="protein sequence ID" value="VDL62170.1"/>
    <property type="molecule type" value="Genomic_DNA"/>
</dbReference>
<feature type="domain" description="PIF1/LRR1 pleckstrin homology" evidence="6">
    <location>
        <begin position="4"/>
        <end position="111"/>
    </location>
</feature>
<evidence type="ECO:0000313" key="8">
    <source>
        <dbReference type="Proteomes" id="UP000274504"/>
    </source>
</evidence>
<keyword evidence="2" id="KW-0347">Helicase</keyword>
<evidence type="ECO:0000313" key="7">
    <source>
        <dbReference type="EMBL" id="VDL62170.1"/>
    </source>
</evidence>
<dbReference type="CDD" id="cd18037">
    <property type="entry name" value="DEXSc_Pif1_like"/>
    <property type="match status" value="1"/>
</dbReference>
<name>A0A0R3SVW7_HYMDI</name>
<feature type="region of interest" description="Disordered" evidence="3">
    <location>
        <begin position="172"/>
        <end position="193"/>
    </location>
</feature>
<dbReference type="InterPro" id="IPR057437">
    <property type="entry name" value="PIF1/LRR1_PH"/>
</dbReference>
<dbReference type="GO" id="GO:0005524">
    <property type="term" value="F:ATP binding"/>
    <property type="evidence" value="ECO:0007669"/>
    <property type="project" value="UniProtKB-KW"/>
</dbReference>
<dbReference type="Gene3D" id="3.40.50.300">
    <property type="entry name" value="P-loop containing nucleotide triphosphate hydrolases"/>
    <property type="match status" value="1"/>
</dbReference>
<dbReference type="Proteomes" id="UP000274504">
    <property type="component" value="Unassembled WGS sequence"/>
</dbReference>
<dbReference type="STRING" id="6216.A0A0R3SVW7"/>
<dbReference type="PANTHER" id="PTHR47642">
    <property type="entry name" value="ATP-DEPENDENT DNA HELICASE"/>
    <property type="match status" value="1"/>
</dbReference>
<sequence>MGVHLICGVYIEELASPGGPVKRTLKHTKARLSLVKNDLSQVIIRIKPKNSSQKSIGYKVSDPRFFTKFVHEGKSTISLPSANIVLRDCPQDTLKLFLKNVKTHWTHSKNIKIERADLYKKNTSLSLLEEVNPMNIGSPTQKAVNSVKMRTSPIFTVSPILIKKSKLTSGEKKSDVLSSTPIRGGEGTQKLSRNNQKENIFSHVLMDWQNEYVSENGISEQNRVIELVKSGINVFCTGGAGTGKSYLLRKLTGVLPPSETAVMASTGVAASLIGGTTVHAFSGIGHLLDRDDLEDLSPNWLEITTKRIVSDPRIMSRWKTIRRIIIDEVSMLSGRVFTRLEAVARIAREKCEEKIPFGGVQVVAFGDFFQLPPVLVQSTMNIVKKKFAFQSSIWRACRFTCVELKTSWRQSGDSQFSKLLNEIRIGESPRWVIETLRSRVLAESKDVENGKILSATTRLCTHRRDAERYNSEKLRSLKGAVKIFEARDIGPQHLISEFLSNIPDTIELKVGAQVMLLRNLDVTRGLVNGARGVVESFTAPSEGGFPVVRFFNSKTSPTSVIIHRERWTVNTFRTGARSKEIQVARLQLPLCLAWAISIHKSQGITLDSVEVDLTKAFEHGQAYVALSRCQSLKGLRLLSWRTDFIRVDSRVIDFYKEITEKPKGLLSDFEMCCA</sequence>
<evidence type="ECO:0000259" key="4">
    <source>
        <dbReference type="Pfam" id="PF05970"/>
    </source>
</evidence>
<dbReference type="Pfam" id="PF21530">
    <property type="entry name" value="Pif1_2B_dom"/>
    <property type="match status" value="1"/>
</dbReference>
<keyword evidence="2" id="KW-0227">DNA damage</keyword>
<comment type="similarity">
    <text evidence="2">Belongs to the helicase family.</text>
</comment>
<keyword evidence="2" id="KW-0233">DNA recombination</keyword>
<dbReference type="OrthoDB" id="272985at2759"/>
<evidence type="ECO:0000259" key="5">
    <source>
        <dbReference type="Pfam" id="PF21530"/>
    </source>
</evidence>
<keyword evidence="1" id="KW-0539">Nucleus</keyword>
<comment type="catalytic activity">
    <reaction evidence="2">
        <text>ATP + H2O = ADP + phosphate + H(+)</text>
        <dbReference type="Rhea" id="RHEA:13065"/>
        <dbReference type="ChEBI" id="CHEBI:15377"/>
        <dbReference type="ChEBI" id="CHEBI:15378"/>
        <dbReference type="ChEBI" id="CHEBI:30616"/>
        <dbReference type="ChEBI" id="CHEBI:43474"/>
        <dbReference type="ChEBI" id="CHEBI:456216"/>
        <dbReference type="EC" id="5.6.2.3"/>
    </reaction>
</comment>
<dbReference type="CDD" id="cd18809">
    <property type="entry name" value="SF1_C_RecD"/>
    <property type="match status" value="1"/>
</dbReference>
<feature type="domain" description="DNA helicase Pif1-like DEAD-box helicase" evidence="4">
    <location>
        <begin position="220"/>
        <end position="427"/>
    </location>
</feature>
<proteinExistence type="inferred from homology"/>
<accession>A0A0R3SVW7</accession>
<dbReference type="InterPro" id="IPR049163">
    <property type="entry name" value="Pif1-like_2B_dom"/>
</dbReference>
<organism evidence="9">
    <name type="scientific">Hymenolepis diminuta</name>
    <name type="common">Rat tapeworm</name>
    <dbReference type="NCBI Taxonomy" id="6216"/>
    <lineage>
        <taxon>Eukaryota</taxon>
        <taxon>Metazoa</taxon>
        <taxon>Spiralia</taxon>
        <taxon>Lophotrochozoa</taxon>
        <taxon>Platyhelminthes</taxon>
        <taxon>Cestoda</taxon>
        <taxon>Eucestoda</taxon>
        <taxon>Cyclophyllidea</taxon>
        <taxon>Hymenolepididae</taxon>
        <taxon>Hymenolepis</taxon>
    </lineage>
</organism>
<dbReference type="GO" id="GO:0043139">
    <property type="term" value="F:5'-3' DNA helicase activity"/>
    <property type="evidence" value="ECO:0007669"/>
    <property type="project" value="UniProtKB-EC"/>
</dbReference>
<evidence type="ECO:0000259" key="6">
    <source>
        <dbReference type="Pfam" id="PF25344"/>
    </source>
</evidence>